<organism evidence="1 2">
    <name type="scientific">Salibacterium lacus</name>
    <dbReference type="NCBI Taxonomy" id="1898109"/>
    <lineage>
        <taxon>Bacteria</taxon>
        <taxon>Bacillati</taxon>
        <taxon>Bacillota</taxon>
        <taxon>Bacilli</taxon>
        <taxon>Bacillales</taxon>
        <taxon>Bacillaceae</taxon>
    </lineage>
</organism>
<comment type="caution">
    <text evidence="1">The sequence shown here is derived from an EMBL/GenBank/DDBJ whole genome shotgun (WGS) entry which is preliminary data.</text>
</comment>
<dbReference type="RefSeq" id="WP_380714486.1">
    <property type="nucleotide sequence ID" value="NZ_JBHUML010000006.1"/>
</dbReference>
<gene>
    <name evidence="1" type="primary">gerQ</name>
    <name evidence="1" type="ORF">ACFSUB_17055</name>
</gene>
<accession>A0ABW5T7C6</accession>
<dbReference type="Proteomes" id="UP001597520">
    <property type="component" value="Unassembled WGS sequence"/>
</dbReference>
<protein>
    <submittedName>
        <fullName evidence="1">Spore coat protein GerQ</fullName>
    </submittedName>
</protein>
<name>A0ABW5T7C6_9BACI</name>
<keyword evidence="1" id="KW-0167">Capsid protein</keyword>
<evidence type="ECO:0000313" key="1">
    <source>
        <dbReference type="EMBL" id="MFD2707167.1"/>
    </source>
</evidence>
<sequence length="146" mass="16560">MYNYYPWYPAQQSGAWYPYSPDMGMNRQNNNGSGMMNGGMMNGSTMNGGAMNGGGLPMEQSYIENILRLNSGKPASVYMTFEGNPDWQSMVFRGIIEEAGRDHIVLRDPDSGKWYLLLMVYLDYVVFDEEINYQYPYNGQNPSPNG</sequence>
<dbReference type="Pfam" id="PF09671">
    <property type="entry name" value="Spore_GerQ"/>
    <property type="match status" value="1"/>
</dbReference>
<evidence type="ECO:0000313" key="2">
    <source>
        <dbReference type="Proteomes" id="UP001597520"/>
    </source>
</evidence>
<dbReference type="EMBL" id="JBHUML010000006">
    <property type="protein sequence ID" value="MFD2707167.1"/>
    <property type="molecule type" value="Genomic_DNA"/>
</dbReference>
<proteinExistence type="predicted"/>
<reference evidence="2" key="1">
    <citation type="journal article" date="2019" name="Int. J. Syst. Evol. Microbiol.">
        <title>The Global Catalogue of Microorganisms (GCM) 10K type strain sequencing project: providing services to taxonomists for standard genome sequencing and annotation.</title>
        <authorList>
            <consortium name="The Broad Institute Genomics Platform"/>
            <consortium name="The Broad Institute Genome Sequencing Center for Infectious Disease"/>
            <person name="Wu L."/>
            <person name="Ma J."/>
        </authorList>
    </citation>
    <scope>NUCLEOTIDE SEQUENCE [LARGE SCALE GENOMIC DNA]</scope>
    <source>
        <strain evidence="2">KCTC 33792</strain>
    </source>
</reference>
<dbReference type="NCBIfam" id="TIGR02728">
    <property type="entry name" value="spore_gerQ"/>
    <property type="match status" value="1"/>
</dbReference>
<keyword evidence="1" id="KW-0946">Virion</keyword>
<dbReference type="InterPro" id="IPR014099">
    <property type="entry name" value="Spore_coat_GerQ"/>
</dbReference>
<keyword evidence="2" id="KW-1185">Reference proteome</keyword>